<evidence type="ECO:0000256" key="1">
    <source>
        <dbReference type="SAM" id="MobiDB-lite"/>
    </source>
</evidence>
<comment type="caution">
    <text evidence="2">The sequence shown here is derived from an EMBL/GenBank/DDBJ whole genome shotgun (WGS) entry which is preliminary data.</text>
</comment>
<evidence type="ECO:0000313" key="3">
    <source>
        <dbReference type="Proteomes" id="UP000811609"/>
    </source>
</evidence>
<feature type="region of interest" description="Disordered" evidence="1">
    <location>
        <begin position="920"/>
        <end position="962"/>
    </location>
</feature>
<feature type="compositionally biased region" description="Polar residues" evidence="1">
    <location>
        <begin position="1013"/>
        <end position="1027"/>
    </location>
</feature>
<protein>
    <submittedName>
        <fullName evidence="2">Uncharacterized protein</fullName>
    </submittedName>
</protein>
<feature type="region of interest" description="Disordered" evidence="1">
    <location>
        <begin position="985"/>
        <end position="1062"/>
    </location>
</feature>
<accession>A0A8T1QS36</accession>
<dbReference type="InterPro" id="IPR008581">
    <property type="entry name" value="DUF863_pln"/>
</dbReference>
<reference evidence="2" key="1">
    <citation type="submission" date="2020-12" db="EMBL/GenBank/DDBJ databases">
        <title>WGS assembly of Carya illinoinensis cv. Pawnee.</title>
        <authorList>
            <person name="Platts A."/>
            <person name="Shu S."/>
            <person name="Wright S."/>
            <person name="Barry K."/>
            <person name="Edger P."/>
            <person name="Pires J.C."/>
            <person name="Schmutz J."/>
        </authorList>
    </citation>
    <scope>NUCLEOTIDE SEQUENCE</scope>
    <source>
        <tissue evidence="2">Leaf</tissue>
    </source>
</reference>
<dbReference type="PANTHER" id="PTHR33167:SF70">
    <property type="entry name" value="DUF3741 DOMAIN-CONTAINING PROTEIN"/>
    <property type="match status" value="1"/>
</dbReference>
<sequence length="1062" mass="119154">MNQVLRQAKLIAEMGTEVQSKMYLQGYYSLRGLNNNAGKGAWLLHQEQKTMRSGRYQDIFLTRPDMDGYEEYEKELLRQTILKHETIFRNQLHELHRLYKLQRDLMKNIRGIEPHKHLISAWKSQSSNVFPSEDDKKRWQMPTLSLMDSSYGIPSSDLDNIQTHCNSVKGTTMQSNCGHTQSAARWKDCESVEPKSSQLQRRFFDLEIPADEFINKDVEQQGFSEVSGMHGYPPCRTNEIAFKRDEKLSICLGNNADALGSTMHLRKTSPMDPNETIQVEEPSASVIIGNNYRPKDKMQRQNLSASAYSSFKLLGKEFSQNMHNERDGAVSNLRFENETQQQDWLSYPFEAGKTRRNRSSFCGVFQPEDFPKVCESSQVEGLKAHDPAPCFLSDQHKMQQHIKRTIFGVEIADINNDTSVVASHPLGLGTPLVPKSDVANSESFPISAGTKPPGSLRQFLTSTHGNTSLQSSPNVTGEFLKDNYSRSIPDSRAEVSHQNDVHLGSQSESKESQGRLPSVHLGFLNDISDRHFSFEQFQQHEPQEYHRGSGCIVDVNSAKEIKMDAVSLNNPFNCQKSHVSVDWPRNRENSQGDCSWLRPMPNSNAKYSREGGGSDQMNLSSWQNHSLQVVDITEMREGLSQSFVQDSLPATRADDGEHGKIEIGDYSSNTRILGFPIMDKPHVPKDLPYHNTSSQHGSVASGIDNGNPVKAGLVTTDLAHDPMSPRSGVLCKVEDQIVPEGWVNQNATLRHKIDLNICVTDEDVPSTPSSPIATKIDLEARVGIETEKGAASVEGSAESITRESFDSLHDESRVPRELVVAADTLVSISSSHMCNLPGHAAENLQEHATHPQSDASLPDSLYWLADIISSYKGDVENEVVEVSMLKDRSFQEELIPDGMDYFELMTLNLTESKVENHCYKPQILENPKDENKLPRRPRRSQTRRGRQRKDFQRDILPSLTSLSRNEMTEDLQTIEGLIKATGGTWQSCLGHRNPSKSSGSGRRRSGVPHPSPTETSVCLPQVQQPSCTELGFEERSLAGWGKRTRRPPRQRCLVNSPPLPPK</sequence>
<name>A0A8T1QS36_CARIL</name>
<feature type="region of interest" description="Disordered" evidence="1">
    <location>
        <begin position="443"/>
        <end position="515"/>
    </location>
</feature>
<dbReference type="EMBL" id="CM031812">
    <property type="protein sequence ID" value="KAG6656981.1"/>
    <property type="molecule type" value="Genomic_DNA"/>
</dbReference>
<dbReference type="Pfam" id="PF05904">
    <property type="entry name" value="DUF863"/>
    <property type="match status" value="1"/>
</dbReference>
<feature type="compositionally biased region" description="Basic residues" evidence="1">
    <location>
        <begin position="934"/>
        <end position="947"/>
    </location>
</feature>
<dbReference type="AlphaFoldDB" id="A0A8T1QS36"/>
<dbReference type="PANTHER" id="PTHR33167">
    <property type="entry name" value="TRANSCRIPTION FACTOR, PUTATIVE (DUF863)-RELATED"/>
    <property type="match status" value="1"/>
</dbReference>
<dbReference type="Proteomes" id="UP000811609">
    <property type="component" value="Chromosome 4"/>
</dbReference>
<keyword evidence="3" id="KW-1185">Reference proteome</keyword>
<proteinExistence type="predicted"/>
<gene>
    <name evidence="2" type="ORF">CIPAW_04G059000</name>
</gene>
<organism evidence="2 3">
    <name type="scientific">Carya illinoinensis</name>
    <name type="common">Pecan</name>
    <dbReference type="NCBI Taxonomy" id="32201"/>
    <lineage>
        <taxon>Eukaryota</taxon>
        <taxon>Viridiplantae</taxon>
        <taxon>Streptophyta</taxon>
        <taxon>Embryophyta</taxon>
        <taxon>Tracheophyta</taxon>
        <taxon>Spermatophyta</taxon>
        <taxon>Magnoliopsida</taxon>
        <taxon>eudicotyledons</taxon>
        <taxon>Gunneridae</taxon>
        <taxon>Pentapetalae</taxon>
        <taxon>rosids</taxon>
        <taxon>fabids</taxon>
        <taxon>Fagales</taxon>
        <taxon>Juglandaceae</taxon>
        <taxon>Carya</taxon>
    </lineage>
</organism>
<evidence type="ECO:0000313" key="2">
    <source>
        <dbReference type="EMBL" id="KAG6656981.1"/>
    </source>
</evidence>
<feature type="compositionally biased region" description="Basic and acidic residues" evidence="1">
    <location>
        <begin position="479"/>
        <end position="500"/>
    </location>
</feature>
<feature type="compositionally biased region" description="Polar residues" evidence="1">
    <location>
        <begin position="458"/>
        <end position="475"/>
    </location>
</feature>